<sequence length="62" mass="6670">DIVLLDYTSLSNDQVAVNRLNSELKNVVRDTGGDVAGVSKNLLALTPAGIKVDRHKLRPEGL</sequence>
<protein>
    <submittedName>
        <fullName evidence="1">Protein containing DUF1621</fullName>
    </submittedName>
</protein>
<reference evidence="1" key="1">
    <citation type="submission" date="2013-08" db="EMBL/GenBank/DDBJ databases">
        <authorList>
            <person name="Mendez C."/>
            <person name="Richter M."/>
            <person name="Ferrer M."/>
            <person name="Sanchez J."/>
        </authorList>
    </citation>
    <scope>NUCLEOTIDE SEQUENCE</scope>
</reference>
<proteinExistence type="predicted"/>
<organism evidence="1">
    <name type="scientific">mine drainage metagenome</name>
    <dbReference type="NCBI Taxonomy" id="410659"/>
    <lineage>
        <taxon>unclassified sequences</taxon>
        <taxon>metagenomes</taxon>
        <taxon>ecological metagenomes</taxon>
    </lineage>
</organism>
<comment type="caution">
    <text evidence="1">The sequence shown here is derived from an EMBL/GenBank/DDBJ whole genome shotgun (WGS) entry which is preliminary data.</text>
</comment>
<gene>
    <name evidence="1" type="ORF">B2A_05402</name>
</gene>
<dbReference type="InterPro" id="IPR038594">
    <property type="entry name" value="SepF-like_sf"/>
</dbReference>
<dbReference type="GO" id="GO:0090529">
    <property type="term" value="P:cell septum assembly"/>
    <property type="evidence" value="ECO:0007669"/>
    <property type="project" value="InterPro"/>
</dbReference>
<reference evidence="1" key="2">
    <citation type="journal article" date="2014" name="ISME J.">
        <title>Microbial stratification in low pH oxic and suboxic macroscopic growths along an acid mine drainage.</title>
        <authorList>
            <person name="Mendez-Garcia C."/>
            <person name="Mesa V."/>
            <person name="Sprenger R.R."/>
            <person name="Richter M."/>
            <person name="Diez M.S."/>
            <person name="Solano J."/>
            <person name="Bargiela R."/>
            <person name="Golyshina O.V."/>
            <person name="Manteca A."/>
            <person name="Ramos J.L."/>
            <person name="Gallego J.R."/>
            <person name="Llorente I."/>
            <person name="Martins Dos Santos V.A."/>
            <person name="Jensen O.N."/>
            <person name="Pelaez A.I."/>
            <person name="Sanchez J."/>
            <person name="Ferrer M."/>
        </authorList>
    </citation>
    <scope>NUCLEOTIDE SEQUENCE</scope>
</reference>
<dbReference type="EMBL" id="AUZZ01003752">
    <property type="protein sequence ID" value="EQD56102.1"/>
    <property type="molecule type" value="Genomic_DNA"/>
</dbReference>
<dbReference type="Gene3D" id="3.30.110.150">
    <property type="entry name" value="SepF-like protein"/>
    <property type="match status" value="1"/>
</dbReference>
<dbReference type="AlphaFoldDB" id="T1AG32"/>
<name>T1AG32_9ZZZZ</name>
<accession>T1AG32</accession>
<feature type="non-terminal residue" evidence="1">
    <location>
        <position position="1"/>
    </location>
</feature>
<evidence type="ECO:0000313" key="1">
    <source>
        <dbReference type="EMBL" id="EQD56102.1"/>
    </source>
</evidence>